<dbReference type="RefSeq" id="WP_173128489.1">
    <property type="nucleotide sequence ID" value="NZ_JABRWJ010000007.1"/>
</dbReference>
<dbReference type="SUPFAM" id="SSF55729">
    <property type="entry name" value="Acyl-CoA N-acyltransferases (Nat)"/>
    <property type="match status" value="1"/>
</dbReference>
<dbReference type="InterPro" id="IPR050832">
    <property type="entry name" value="Bact_Acetyltransf"/>
</dbReference>
<evidence type="ECO:0000313" key="6">
    <source>
        <dbReference type="Proteomes" id="UP000737171"/>
    </source>
</evidence>
<evidence type="ECO:0000259" key="4">
    <source>
        <dbReference type="PROSITE" id="PS51186"/>
    </source>
</evidence>
<name>A0ABX2ENL8_9BURK</name>
<keyword evidence="1" id="KW-0808">Transferase</keyword>
<dbReference type="Gene3D" id="3.40.630.30">
    <property type="match status" value="1"/>
</dbReference>
<evidence type="ECO:0000256" key="2">
    <source>
        <dbReference type="ARBA" id="ARBA00023315"/>
    </source>
</evidence>
<evidence type="ECO:0000313" key="5">
    <source>
        <dbReference type="EMBL" id="NRF70162.1"/>
    </source>
</evidence>
<dbReference type="Pfam" id="PF13302">
    <property type="entry name" value="Acetyltransf_3"/>
    <property type="match status" value="1"/>
</dbReference>
<proteinExistence type="predicted"/>
<reference evidence="5 6" key="1">
    <citation type="submission" date="2020-05" db="EMBL/GenBank/DDBJ databases">
        <title>Aquincola sp. isolate from soil.</title>
        <authorList>
            <person name="Han J."/>
            <person name="Kim D.-U."/>
        </authorList>
    </citation>
    <scope>NUCLEOTIDE SEQUENCE [LARGE SCALE GENOMIC DNA]</scope>
    <source>
        <strain evidence="5 6">S2</strain>
    </source>
</reference>
<dbReference type="PANTHER" id="PTHR43877:SF1">
    <property type="entry name" value="ACETYLTRANSFERASE"/>
    <property type="match status" value="1"/>
</dbReference>
<feature type="region of interest" description="Disordered" evidence="3">
    <location>
        <begin position="1"/>
        <end position="24"/>
    </location>
</feature>
<dbReference type="PANTHER" id="PTHR43877">
    <property type="entry name" value="AMINOALKYLPHOSPHONATE N-ACETYLTRANSFERASE-RELATED-RELATED"/>
    <property type="match status" value="1"/>
</dbReference>
<feature type="domain" description="N-acetyltransferase" evidence="4">
    <location>
        <begin position="35"/>
        <end position="189"/>
    </location>
</feature>
<protein>
    <submittedName>
        <fullName evidence="5">GNAT family N-acetyltransferase</fullName>
    </submittedName>
</protein>
<evidence type="ECO:0000256" key="1">
    <source>
        <dbReference type="ARBA" id="ARBA00022679"/>
    </source>
</evidence>
<keyword evidence="2" id="KW-0012">Acyltransferase</keyword>
<dbReference type="CDD" id="cd04301">
    <property type="entry name" value="NAT_SF"/>
    <property type="match status" value="1"/>
</dbReference>
<keyword evidence="6" id="KW-1185">Reference proteome</keyword>
<dbReference type="InterPro" id="IPR016181">
    <property type="entry name" value="Acyl_CoA_acyltransferase"/>
</dbReference>
<organism evidence="5 6">
    <name type="scientific">Pseudaquabacterium terrae</name>
    <dbReference type="NCBI Taxonomy" id="2732868"/>
    <lineage>
        <taxon>Bacteria</taxon>
        <taxon>Pseudomonadati</taxon>
        <taxon>Pseudomonadota</taxon>
        <taxon>Betaproteobacteria</taxon>
        <taxon>Burkholderiales</taxon>
        <taxon>Sphaerotilaceae</taxon>
        <taxon>Pseudaquabacterium</taxon>
    </lineage>
</organism>
<sequence>MSFVVSRRTHPTATPAPRDPLEAGAQWRLPDGACVRLRRVRPSDANALARLVRELSPCTRRARFPGSLGALTATQLSELTDVDFDHHVGCAVTIVDDRGEQLVGEARYMVDGSSGTADIALVLDDAWQRRGIGTRVLLAVITSATQRGLHWLRADVGRDNTAMLSLLQRCGFAASPHPDEVELMQLHLQLQALPSPD</sequence>
<dbReference type="PROSITE" id="PS51186">
    <property type="entry name" value="GNAT"/>
    <property type="match status" value="1"/>
</dbReference>
<gene>
    <name evidence="5" type="ORF">HLB44_24450</name>
</gene>
<evidence type="ECO:0000256" key="3">
    <source>
        <dbReference type="SAM" id="MobiDB-lite"/>
    </source>
</evidence>
<comment type="caution">
    <text evidence="5">The sequence shown here is derived from an EMBL/GenBank/DDBJ whole genome shotgun (WGS) entry which is preliminary data.</text>
</comment>
<dbReference type="InterPro" id="IPR000182">
    <property type="entry name" value="GNAT_dom"/>
</dbReference>
<dbReference type="Proteomes" id="UP000737171">
    <property type="component" value="Unassembled WGS sequence"/>
</dbReference>
<dbReference type="EMBL" id="JABRWJ010000007">
    <property type="protein sequence ID" value="NRF70162.1"/>
    <property type="molecule type" value="Genomic_DNA"/>
</dbReference>
<accession>A0ABX2ENL8</accession>